<dbReference type="Pfam" id="PF17773">
    <property type="entry name" value="UPF0176_N"/>
    <property type="match status" value="1"/>
</dbReference>
<keyword evidence="2" id="KW-0808">Transferase</keyword>
<dbReference type="InterPro" id="IPR020936">
    <property type="entry name" value="TrhO"/>
</dbReference>
<organism evidence="2 3">
    <name type="scientific">Solilutibacter oculi</name>
    <dbReference type="NCBI Taxonomy" id="2698682"/>
    <lineage>
        <taxon>Bacteria</taxon>
        <taxon>Pseudomonadati</taxon>
        <taxon>Pseudomonadota</taxon>
        <taxon>Gammaproteobacteria</taxon>
        <taxon>Lysobacterales</taxon>
        <taxon>Lysobacteraceae</taxon>
        <taxon>Solilutibacter</taxon>
    </lineage>
</organism>
<dbReference type="InterPro" id="IPR036873">
    <property type="entry name" value="Rhodanese-like_dom_sf"/>
</dbReference>
<dbReference type="GO" id="GO:0016740">
    <property type="term" value="F:transferase activity"/>
    <property type="evidence" value="ECO:0007669"/>
    <property type="project" value="UniProtKB-KW"/>
</dbReference>
<evidence type="ECO:0000313" key="3">
    <source>
        <dbReference type="Proteomes" id="UP000251842"/>
    </source>
</evidence>
<dbReference type="EMBL" id="CP029556">
    <property type="protein sequence ID" value="AXA85468.1"/>
    <property type="molecule type" value="Genomic_DNA"/>
</dbReference>
<reference evidence="3" key="1">
    <citation type="submission" date="2018-05" db="EMBL/GenBank/DDBJ databases">
        <title>Luteimonas pekinense sp. nov., isolated from human Meibomian gland secretions, Beijing, China.</title>
        <authorList>
            <person name="Wen T."/>
            <person name="Bai H."/>
            <person name="Lv H."/>
        </authorList>
    </citation>
    <scope>NUCLEOTIDE SEQUENCE [LARGE SCALE GENOMIC DNA]</scope>
    <source>
        <strain evidence="3">83-4</strain>
    </source>
</reference>
<dbReference type="KEGG" id="lue:DCD74_04940"/>
<evidence type="ECO:0000259" key="1">
    <source>
        <dbReference type="PROSITE" id="PS50206"/>
    </source>
</evidence>
<dbReference type="PROSITE" id="PS50206">
    <property type="entry name" value="RHODANESE_3"/>
    <property type="match status" value="1"/>
</dbReference>
<proteinExistence type="predicted"/>
<dbReference type="InterPro" id="IPR040503">
    <property type="entry name" value="TRHO_N"/>
</dbReference>
<dbReference type="SUPFAM" id="SSF52821">
    <property type="entry name" value="Rhodanese/Cell cycle control phosphatase"/>
    <property type="match status" value="1"/>
</dbReference>
<dbReference type="OrthoDB" id="9778326at2"/>
<name>A0A344J8V8_9GAMM</name>
<dbReference type="SMART" id="SM00450">
    <property type="entry name" value="RHOD"/>
    <property type="match status" value="1"/>
</dbReference>
<dbReference type="NCBIfam" id="NF003703">
    <property type="entry name" value="PRK05320.1"/>
    <property type="match status" value="1"/>
</dbReference>
<evidence type="ECO:0000313" key="2">
    <source>
        <dbReference type="EMBL" id="AXA85468.1"/>
    </source>
</evidence>
<sequence>MKLNIAAYLFVDIADVPAVAEAIRSQCEARGLLGSVLVAGEGINLFLAGGEADVRGFLGWLRGDARFEGIVAKESWSTHVPFARLKVKEKREIVPFAGRAAGVGEARAPGVDALTLQRWIRAGHDDEGKPLLLLDTRNREEFGHGTFHGALTLPIDNFNDLPAAVEAIRDELRDATVVSFCTGGIRCEKAAPWMRGIGLDNVLQLEGGILRYFEEVGGEGYDGACFVFDERIALDPALKPVRDEPVPAPEVQR</sequence>
<protein>
    <submittedName>
        <fullName evidence="2">Sulfurtransferase</fullName>
    </submittedName>
</protein>
<dbReference type="RefSeq" id="WP_112927669.1">
    <property type="nucleotide sequence ID" value="NZ_CP029556.1"/>
</dbReference>
<keyword evidence="3" id="KW-1185">Reference proteome</keyword>
<dbReference type="Pfam" id="PF00581">
    <property type="entry name" value="Rhodanese"/>
    <property type="match status" value="1"/>
</dbReference>
<dbReference type="Gene3D" id="3.40.250.10">
    <property type="entry name" value="Rhodanese-like domain"/>
    <property type="match status" value="1"/>
</dbReference>
<dbReference type="InterPro" id="IPR001763">
    <property type="entry name" value="Rhodanese-like_dom"/>
</dbReference>
<dbReference type="PANTHER" id="PTHR43268:SF3">
    <property type="entry name" value="RHODANESE-LIKE DOMAIN-CONTAINING PROTEIN 7-RELATED"/>
    <property type="match status" value="1"/>
</dbReference>
<dbReference type="Gene3D" id="3.30.70.100">
    <property type="match status" value="1"/>
</dbReference>
<dbReference type="Proteomes" id="UP000251842">
    <property type="component" value="Chromosome"/>
</dbReference>
<gene>
    <name evidence="2" type="ORF">DCD74_04940</name>
</gene>
<dbReference type="PANTHER" id="PTHR43268">
    <property type="entry name" value="THIOSULFATE SULFURTRANSFERASE/RHODANESE-LIKE DOMAIN-CONTAINING PROTEIN 2"/>
    <property type="match status" value="1"/>
</dbReference>
<dbReference type="AlphaFoldDB" id="A0A344J8V8"/>
<accession>A0A344J8V8</accession>
<feature type="domain" description="Rhodanese" evidence="1">
    <location>
        <begin position="127"/>
        <end position="221"/>
    </location>
</feature>